<dbReference type="SUPFAM" id="SSF48179">
    <property type="entry name" value="6-phosphogluconate dehydrogenase C-terminal domain-like"/>
    <property type="match status" value="1"/>
</dbReference>
<proteinExistence type="inferred from homology"/>
<sequence>MRIHVAGAGAVGLLVGARLAEAGLDVRMITRTAEQAAAILDEGILLSAGREEKVFRVGATSIPGEARNGGLTILAMKSYDLNEFLAALDGKPGDAPLLFVQNGVAHLSLASRFRDRPVAFGTIEHGARKTGLRSVEHTGTGPLRIAPVSDDFRPFIPLLGADSPSFPVVRSNEEPEWLLLKKALKNCMINPVTAVAGVRNGMLAEDPNLGALLGRLHAELAAAFPETADEVTLDEVLALCRKTAENTSSMLADLLEGKRTEAGAIMGGVISLARERRASLPTLAALHDLVCSMERRGDRLG</sequence>
<dbReference type="InterPro" id="IPR008927">
    <property type="entry name" value="6-PGluconate_DH-like_C_sf"/>
</dbReference>
<dbReference type="InterPro" id="IPR003710">
    <property type="entry name" value="ApbA"/>
</dbReference>
<evidence type="ECO:0000313" key="14">
    <source>
        <dbReference type="EMBL" id="EMR07610.1"/>
    </source>
</evidence>
<evidence type="ECO:0000259" key="12">
    <source>
        <dbReference type="Pfam" id="PF02558"/>
    </source>
</evidence>
<evidence type="ECO:0000259" key="13">
    <source>
        <dbReference type="Pfam" id="PF08546"/>
    </source>
</evidence>
<comment type="function">
    <text evidence="1 11">Catalyzes the NADPH-dependent reduction of ketopantoate into pantoic acid.</text>
</comment>
<evidence type="ECO:0000256" key="10">
    <source>
        <dbReference type="ARBA" id="ARBA00048793"/>
    </source>
</evidence>
<comment type="caution">
    <text evidence="14">The sequence shown here is derived from an EMBL/GenBank/DDBJ whole genome shotgun (WGS) entry which is preliminary data.</text>
</comment>
<dbReference type="InterPro" id="IPR013332">
    <property type="entry name" value="KPR_N"/>
</dbReference>
<reference evidence="14 15" key="1">
    <citation type="journal article" date="2013" name="Genome Announc.">
        <title>Draft Genome Sequence of Bhargavaea cecembensis Strain DSE10T, Isolated from a Deep-Sea Sediment Sample Collected at a Depth of 5,904 m from the Chagos-Laccadive Ridge System in the Indian Ocean.</title>
        <authorList>
            <person name="Shivaji S."/>
            <person name="Ara S."/>
            <person name="Begum Z."/>
            <person name="Ruth M."/>
            <person name="Singh A."/>
            <person name="Kumar Pinnaka A."/>
        </authorList>
    </citation>
    <scope>NUCLEOTIDE SEQUENCE [LARGE SCALE GENOMIC DNA]</scope>
    <source>
        <strain evidence="14 15">DSE10</strain>
    </source>
</reference>
<evidence type="ECO:0000256" key="8">
    <source>
        <dbReference type="ARBA" id="ARBA00023002"/>
    </source>
</evidence>
<comment type="similarity">
    <text evidence="3 11">Belongs to the ketopantoate reductase family.</text>
</comment>
<dbReference type="Gene3D" id="3.40.50.720">
    <property type="entry name" value="NAD(P)-binding Rossmann-like Domain"/>
    <property type="match status" value="1"/>
</dbReference>
<dbReference type="Pfam" id="PF08546">
    <property type="entry name" value="ApbA_C"/>
    <property type="match status" value="1"/>
</dbReference>
<dbReference type="UniPathway" id="UPA00028">
    <property type="reaction ID" value="UER00004"/>
</dbReference>
<dbReference type="RefSeq" id="WP_008297338.1">
    <property type="nucleotide sequence ID" value="NZ_AOFT01000002.1"/>
</dbReference>
<evidence type="ECO:0000256" key="1">
    <source>
        <dbReference type="ARBA" id="ARBA00002919"/>
    </source>
</evidence>
<dbReference type="PANTHER" id="PTHR43765:SF2">
    <property type="entry name" value="2-DEHYDROPANTOATE 2-REDUCTASE"/>
    <property type="match status" value="1"/>
</dbReference>
<dbReference type="Pfam" id="PF02558">
    <property type="entry name" value="ApbA"/>
    <property type="match status" value="1"/>
</dbReference>
<evidence type="ECO:0000256" key="4">
    <source>
        <dbReference type="ARBA" id="ARBA00013014"/>
    </source>
</evidence>
<dbReference type="GO" id="GO:0005737">
    <property type="term" value="C:cytoplasm"/>
    <property type="evidence" value="ECO:0007669"/>
    <property type="project" value="TreeGrafter"/>
</dbReference>
<evidence type="ECO:0000256" key="6">
    <source>
        <dbReference type="ARBA" id="ARBA00022655"/>
    </source>
</evidence>
<gene>
    <name evidence="14" type="primary">panE_1</name>
    <name evidence="14" type="ORF">C772_00626</name>
</gene>
<evidence type="ECO:0000256" key="3">
    <source>
        <dbReference type="ARBA" id="ARBA00007870"/>
    </source>
</evidence>
<dbReference type="NCBIfam" id="TIGR00745">
    <property type="entry name" value="apbA_panE"/>
    <property type="match status" value="1"/>
</dbReference>
<organism evidence="14 15">
    <name type="scientific">Bhargavaea cecembensis DSE10</name>
    <dbReference type="NCBI Taxonomy" id="1235279"/>
    <lineage>
        <taxon>Bacteria</taxon>
        <taxon>Bacillati</taxon>
        <taxon>Bacillota</taxon>
        <taxon>Bacilli</taxon>
        <taxon>Bacillales</taxon>
        <taxon>Caryophanaceae</taxon>
        <taxon>Bhargavaea</taxon>
    </lineage>
</organism>
<dbReference type="PATRIC" id="fig|1235279.3.peg.642"/>
<dbReference type="EC" id="1.1.1.169" evidence="4 11"/>
<keyword evidence="6 11" id="KW-0566">Pantothenate biosynthesis</keyword>
<dbReference type="GO" id="GO:0015940">
    <property type="term" value="P:pantothenate biosynthetic process"/>
    <property type="evidence" value="ECO:0007669"/>
    <property type="project" value="UniProtKB-UniPathway"/>
</dbReference>
<accession>M7P112</accession>
<evidence type="ECO:0000256" key="2">
    <source>
        <dbReference type="ARBA" id="ARBA00004994"/>
    </source>
</evidence>
<comment type="catalytic activity">
    <reaction evidence="10 11">
        <text>(R)-pantoate + NADP(+) = 2-dehydropantoate + NADPH + H(+)</text>
        <dbReference type="Rhea" id="RHEA:16233"/>
        <dbReference type="ChEBI" id="CHEBI:11561"/>
        <dbReference type="ChEBI" id="CHEBI:15378"/>
        <dbReference type="ChEBI" id="CHEBI:15980"/>
        <dbReference type="ChEBI" id="CHEBI:57783"/>
        <dbReference type="ChEBI" id="CHEBI:58349"/>
        <dbReference type="EC" id="1.1.1.169"/>
    </reaction>
</comment>
<evidence type="ECO:0000256" key="5">
    <source>
        <dbReference type="ARBA" id="ARBA00019465"/>
    </source>
</evidence>
<dbReference type="InterPro" id="IPR013752">
    <property type="entry name" value="KPA_reductase"/>
</dbReference>
<keyword evidence="7 11" id="KW-0521">NADP</keyword>
<evidence type="ECO:0000313" key="15">
    <source>
        <dbReference type="Proteomes" id="UP000011919"/>
    </source>
</evidence>
<feature type="domain" description="Ketopantoate reductase C-terminal" evidence="13">
    <location>
        <begin position="179"/>
        <end position="291"/>
    </location>
</feature>
<dbReference type="AlphaFoldDB" id="M7P112"/>
<dbReference type="Gene3D" id="1.10.1040.10">
    <property type="entry name" value="N-(1-d-carboxylethyl)-l-norvaline Dehydrogenase, domain 2"/>
    <property type="match status" value="1"/>
</dbReference>
<keyword evidence="15" id="KW-1185">Reference proteome</keyword>
<dbReference type="STRING" id="1235279.C772_00626"/>
<comment type="pathway">
    <text evidence="2 11">Cofactor biosynthesis; (R)-pantothenate biosynthesis; (R)-pantoate from 3-methyl-2-oxobutanoate: step 2/2.</text>
</comment>
<dbReference type="eggNOG" id="COG1893">
    <property type="taxonomic scope" value="Bacteria"/>
</dbReference>
<dbReference type="Proteomes" id="UP000011919">
    <property type="component" value="Unassembled WGS sequence"/>
</dbReference>
<dbReference type="EMBL" id="AOFT01000002">
    <property type="protein sequence ID" value="EMR07610.1"/>
    <property type="molecule type" value="Genomic_DNA"/>
</dbReference>
<dbReference type="PANTHER" id="PTHR43765">
    <property type="entry name" value="2-DEHYDROPANTOATE 2-REDUCTASE-RELATED"/>
    <property type="match status" value="1"/>
</dbReference>
<feature type="domain" description="Ketopantoate reductase N-terminal" evidence="12">
    <location>
        <begin position="3"/>
        <end position="148"/>
    </location>
</feature>
<name>M7P112_9BACL</name>
<evidence type="ECO:0000256" key="7">
    <source>
        <dbReference type="ARBA" id="ARBA00022857"/>
    </source>
</evidence>
<dbReference type="InterPro" id="IPR036291">
    <property type="entry name" value="NAD(P)-bd_dom_sf"/>
</dbReference>
<evidence type="ECO:0000256" key="9">
    <source>
        <dbReference type="ARBA" id="ARBA00032024"/>
    </source>
</evidence>
<keyword evidence="8 11" id="KW-0560">Oxidoreductase</keyword>
<evidence type="ECO:0000256" key="11">
    <source>
        <dbReference type="RuleBase" id="RU362068"/>
    </source>
</evidence>
<dbReference type="InterPro" id="IPR050838">
    <property type="entry name" value="Ketopantoate_reductase"/>
</dbReference>
<dbReference type="SUPFAM" id="SSF51735">
    <property type="entry name" value="NAD(P)-binding Rossmann-fold domains"/>
    <property type="match status" value="1"/>
</dbReference>
<dbReference type="InterPro" id="IPR013328">
    <property type="entry name" value="6PGD_dom2"/>
</dbReference>
<protein>
    <recommendedName>
        <fullName evidence="5 11">2-dehydropantoate 2-reductase</fullName>
        <ecNumber evidence="4 11">1.1.1.169</ecNumber>
    </recommendedName>
    <alternativeName>
        <fullName evidence="9 11">Ketopantoate reductase</fullName>
    </alternativeName>
</protein>
<dbReference type="GO" id="GO:0050661">
    <property type="term" value="F:NADP binding"/>
    <property type="evidence" value="ECO:0007669"/>
    <property type="project" value="TreeGrafter"/>
</dbReference>
<dbReference type="GO" id="GO:0008677">
    <property type="term" value="F:2-dehydropantoate 2-reductase activity"/>
    <property type="evidence" value="ECO:0007669"/>
    <property type="project" value="UniProtKB-EC"/>
</dbReference>